<protein>
    <submittedName>
        <fullName evidence="2">Uncharacterized protein</fullName>
    </submittedName>
</protein>
<dbReference type="EMBL" id="BLXT01005772">
    <property type="protein sequence ID" value="GFO25700.1"/>
    <property type="molecule type" value="Genomic_DNA"/>
</dbReference>
<reference evidence="2 3" key="1">
    <citation type="journal article" date="2021" name="Elife">
        <title>Chloroplast acquisition without the gene transfer in kleptoplastic sea slugs, Plakobranchus ocellatus.</title>
        <authorList>
            <person name="Maeda T."/>
            <person name="Takahashi S."/>
            <person name="Yoshida T."/>
            <person name="Shimamura S."/>
            <person name="Takaki Y."/>
            <person name="Nagai Y."/>
            <person name="Toyoda A."/>
            <person name="Suzuki Y."/>
            <person name="Arimoto A."/>
            <person name="Ishii H."/>
            <person name="Satoh N."/>
            <person name="Nishiyama T."/>
            <person name="Hasebe M."/>
            <person name="Maruyama T."/>
            <person name="Minagawa J."/>
            <person name="Obokata J."/>
            <person name="Shigenobu S."/>
        </authorList>
    </citation>
    <scope>NUCLEOTIDE SEQUENCE [LARGE SCALE GENOMIC DNA]</scope>
</reference>
<comment type="caution">
    <text evidence="2">The sequence shown here is derived from an EMBL/GenBank/DDBJ whole genome shotgun (WGS) entry which is preliminary data.</text>
</comment>
<evidence type="ECO:0000313" key="3">
    <source>
        <dbReference type="Proteomes" id="UP000735302"/>
    </source>
</evidence>
<evidence type="ECO:0000256" key="1">
    <source>
        <dbReference type="SAM" id="MobiDB-lite"/>
    </source>
</evidence>
<accession>A0AAV4C246</accession>
<evidence type="ECO:0000313" key="2">
    <source>
        <dbReference type="EMBL" id="GFO25700.1"/>
    </source>
</evidence>
<proteinExistence type="predicted"/>
<name>A0AAV4C246_9GAST</name>
<keyword evidence="3" id="KW-1185">Reference proteome</keyword>
<organism evidence="2 3">
    <name type="scientific">Plakobranchus ocellatus</name>
    <dbReference type="NCBI Taxonomy" id="259542"/>
    <lineage>
        <taxon>Eukaryota</taxon>
        <taxon>Metazoa</taxon>
        <taxon>Spiralia</taxon>
        <taxon>Lophotrochozoa</taxon>
        <taxon>Mollusca</taxon>
        <taxon>Gastropoda</taxon>
        <taxon>Heterobranchia</taxon>
        <taxon>Euthyneura</taxon>
        <taxon>Panpulmonata</taxon>
        <taxon>Sacoglossa</taxon>
        <taxon>Placobranchoidea</taxon>
        <taxon>Plakobranchidae</taxon>
        <taxon>Plakobranchus</taxon>
    </lineage>
</organism>
<gene>
    <name evidence="2" type="ORF">PoB_005220500</name>
</gene>
<feature type="region of interest" description="Disordered" evidence="1">
    <location>
        <begin position="23"/>
        <end position="69"/>
    </location>
</feature>
<feature type="compositionally biased region" description="Polar residues" evidence="1">
    <location>
        <begin position="50"/>
        <end position="68"/>
    </location>
</feature>
<sequence>MKDLTHPAAKYFVFLPHGRRLRAFKGTSPQQGDLRLKNPRRPRSPWRGSNPRQKGPSRSQGGLTSHCTTDAPLFGMSLRRIGLKNPILKSEFKKKIDPPAKNKTKLRRDLTGVHPCLGLPCWIAYCTLVFTHPNSDWRTKPGGKENAVIYTARFSPILFWAY</sequence>
<dbReference type="AlphaFoldDB" id="A0AAV4C246"/>
<dbReference type="Proteomes" id="UP000735302">
    <property type="component" value="Unassembled WGS sequence"/>
</dbReference>